<evidence type="ECO:0000313" key="3">
    <source>
        <dbReference type="Proteomes" id="UP000327085"/>
    </source>
</evidence>
<gene>
    <name evidence="2" type="ORF">ALMOND_2B011739</name>
</gene>
<reference evidence="3" key="1">
    <citation type="journal article" date="2020" name="Plant J.">
        <title>Transposons played a major role in the diversification between the closely related almond and peach genomes: results from the almond genome sequence.</title>
        <authorList>
            <person name="Alioto T."/>
            <person name="Alexiou K.G."/>
            <person name="Bardil A."/>
            <person name="Barteri F."/>
            <person name="Castanera R."/>
            <person name="Cruz F."/>
            <person name="Dhingra A."/>
            <person name="Duval H."/>
            <person name="Fernandez I Marti A."/>
            <person name="Frias L."/>
            <person name="Galan B."/>
            <person name="Garcia J.L."/>
            <person name="Howad W."/>
            <person name="Gomez-Garrido J."/>
            <person name="Gut M."/>
            <person name="Julca I."/>
            <person name="Morata J."/>
            <person name="Puigdomenech P."/>
            <person name="Ribeca P."/>
            <person name="Rubio Cabetas M.J."/>
            <person name="Vlasova A."/>
            <person name="Wirthensohn M."/>
            <person name="Garcia-Mas J."/>
            <person name="Gabaldon T."/>
            <person name="Casacuberta J.M."/>
            <person name="Arus P."/>
        </authorList>
    </citation>
    <scope>NUCLEOTIDE SEQUENCE [LARGE SCALE GENOMIC DNA]</scope>
    <source>
        <strain evidence="3">cv. Texas</strain>
    </source>
</reference>
<sequence length="86" mass="9990">MSNLEFLDISKCLRLETLPQGIEHLTKLQGYVFESVSKQFTESIREGGVYHVRMLTVDETCKKHMRKRSRDQSSRFTQEQALPGTN</sequence>
<accession>A0A5E4EZW4</accession>
<dbReference type="AlphaFoldDB" id="A0A5E4EZW4"/>
<feature type="region of interest" description="Disordered" evidence="1">
    <location>
        <begin position="63"/>
        <end position="86"/>
    </location>
</feature>
<dbReference type="Proteomes" id="UP000327085">
    <property type="component" value="Chromosome 6"/>
</dbReference>
<protein>
    <submittedName>
        <fullName evidence="2">PREDICTED: disease resistance RPM1</fullName>
    </submittedName>
</protein>
<dbReference type="InParanoid" id="A0A5E4EZW4"/>
<name>A0A5E4EZW4_PRUDU</name>
<feature type="compositionally biased region" description="Polar residues" evidence="1">
    <location>
        <begin position="74"/>
        <end position="86"/>
    </location>
</feature>
<organism evidence="2 3">
    <name type="scientific">Prunus dulcis</name>
    <name type="common">Almond</name>
    <name type="synonym">Amygdalus dulcis</name>
    <dbReference type="NCBI Taxonomy" id="3755"/>
    <lineage>
        <taxon>Eukaryota</taxon>
        <taxon>Viridiplantae</taxon>
        <taxon>Streptophyta</taxon>
        <taxon>Embryophyta</taxon>
        <taxon>Tracheophyta</taxon>
        <taxon>Spermatophyta</taxon>
        <taxon>Magnoliopsida</taxon>
        <taxon>eudicotyledons</taxon>
        <taxon>Gunneridae</taxon>
        <taxon>Pentapetalae</taxon>
        <taxon>rosids</taxon>
        <taxon>fabids</taxon>
        <taxon>Rosales</taxon>
        <taxon>Rosaceae</taxon>
        <taxon>Amygdaloideae</taxon>
        <taxon>Amygdaleae</taxon>
        <taxon>Prunus</taxon>
    </lineage>
</organism>
<proteinExistence type="predicted"/>
<dbReference type="EMBL" id="CABIKO010000049">
    <property type="protein sequence ID" value="VVA21036.1"/>
    <property type="molecule type" value="Genomic_DNA"/>
</dbReference>
<dbReference type="Gramene" id="VVA21036">
    <property type="protein sequence ID" value="VVA21036"/>
    <property type="gene ID" value="Prudul26B011739"/>
</dbReference>
<evidence type="ECO:0000313" key="2">
    <source>
        <dbReference type="EMBL" id="VVA21036.1"/>
    </source>
</evidence>
<evidence type="ECO:0000256" key="1">
    <source>
        <dbReference type="SAM" id="MobiDB-lite"/>
    </source>
</evidence>